<sequence>MHQDRLHSPLRWGYTLLGWLMVVLGIIGAILPVMPTTVFLLIALACFSKSSPKFEQWLLQHPYFGASLRAWRSHRLVPRRAKISACTGMLLGLIILAFTSTPSWVIAGVAACELLVAIYLIRHPSTIEESGSRPISCQLTPRRLGIKRSLVISLLLHIGLLSYLASNWSSPPILPAPESEQIMVTLIQPATPALPARPTEIKRITAPKQTPTPKDNKPAPQALPGITKETPAESIPDTPSQPKTSETAISKEAGLPTATTTAPSAAIAKPISNPGGASWEGKVLTRLERFRRYPAAARIRGDEGVAYLRILINREGQVLSARLERSSGVPALDKAAMEALSRAAPLPRIPPERPDELELLVPFEFFISR</sequence>
<dbReference type="OrthoDB" id="9816293at2"/>
<dbReference type="AlphaFoldDB" id="A0A3S8ZQ48"/>
<gene>
    <name evidence="8" type="ORF">EJO50_03160</name>
</gene>
<dbReference type="NCBIfam" id="TIGR01352">
    <property type="entry name" value="tonB_Cterm"/>
    <property type="match status" value="1"/>
</dbReference>
<evidence type="ECO:0000256" key="5">
    <source>
        <dbReference type="SAM" id="MobiDB-lite"/>
    </source>
</evidence>
<evidence type="ECO:0000313" key="8">
    <source>
        <dbReference type="EMBL" id="AZN35572.1"/>
    </source>
</evidence>
<dbReference type="PANTHER" id="PTHR35813">
    <property type="entry name" value="INNER MEMBRANE PROTEIN YBAN"/>
    <property type="match status" value="1"/>
</dbReference>
<evidence type="ECO:0000256" key="4">
    <source>
        <dbReference type="ARBA" id="ARBA00023136"/>
    </source>
</evidence>
<dbReference type="InterPro" id="IPR037682">
    <property type="entry name" value="TonB_C"/>
</dbReference>
<organism evidence="8 9">
    <name type="scientific">Iodobacter ciconiae</name>
    <dbReference type="NCBI Taxonomy" id="2496266"/>
    <lineage>
        <taxon>Bacteria</taxon>
        <taxon>Pseudomonadati</taxon>
        <taxon>Pseudomonadota</taxon>
        <taxon>Betaproteobacteria</taxon>
        <taxon>Neisseriales</taxon>
        <taxon>Chitinibacteraceae</taxon>
        <taxon>Iodobacter</taxon>
    </lineage>
</organism>
<keyword evidence="9" id="KW-1185">Reference proteome</keyword>
<dbReference type="RefSeq" id="WP_125971536.1">
    <property type="nucleotide sequence ID" value="NZ_CP034433.1"/>
</dbReference>
<dbReference type="Proteomes" id="UP000282438">
    <property type="component" value="Chromosome"/>
</dbReference>
<feature type="transmembrane region" description="Helical" evidence="6">
    <location>
        <begin position="16"/>
        <end position="47"/>
    </location>
</feature>
<evidence type="ECO:0000259" key="7">
    <source>
        <dbReference type="PROSITE" id="PS52015"/>
    </source>
</evidence>
<dbReference type="EMBL" id="CP034433">
    <property type="protein sequence ID" value="AZN35572.1"/>
    <property type="molecule type" value="Genomic_DNA"/>
</dbReference>
<dbReference type="Pfam" id="PF04304">
    <property type="entry name" value="DUF454"/>
    <property type="match status" value="1"/>
</dbReference>
<feature type="region of interest" description="Disordered" evidence="5">
    <location>
        <begin position="204"/>
        <end position="273"/>
    </location>
</feature>
<feature type="compositionally biased region" description="Polar residues" evidence="5">
    <location>
        <begin position="237"/>
        <end position="248"/>
    </location>
</feature>
<dbReference type="InterPro" id="IPR006260">
    <property type="entry name" value="TonB/TolA_C"/>
</dbReference>
<feature type="domain" description="TonB C-terminal" evidence="7">
    <location>
        <begin position="278"/>
        <end position="369"/>
    </location>
</feature>
<dbReference type="PANTHER" id="PTHR35813:SF1">
    <property type="entry name" value="INNER MEMBRANE PROTEIN YBAN"/>
    <property type="match status" value="1"/>
</dbReference>
<dbReference type="SUPFAM" id="SSF74653">
    <property type="entry name" value="TolA/TonB C-terminal domain"/>
    <property type="match status" value="1"/>
</dbReference>
<evidence type="ECO:0000313" key="9">
    <source>
        <dbReference type="Proteomes" id="UP000282438"/>
    </source>
</evidence>
<dbReference type="Pfam" id="PF03544">
    <property type="entry name" value="TonB_C"/>
    <property type="match status" value="1"/>
</dbReference>
<dbReference type="GO" id="GO:0005886">
    <property type="term" value="C:plasma membrane"/>
    <property type="evidence" value="ECO:0007669"/>
    <property type="project" value="TreeGrafter"/>
</dbReference>
<name>A0A3S8ZQ48_9NEIS</name>
<dbReference type="PROSITE" id="PS52015">
    <property type="entry name" value="TONB_CTD"/>
    <property type="match status" value="1"/>
</dbReference>
<proteinExistence type="predicted"/>
<keyword evidence="3 6" id="KW-1133">Transmembrane helix</keyword>
<protein>
    <submittedName>
        <fullName evidence="8">TonB family protein</fullName>
    </submittedName>
</protein>
<dbReference type="GO" id="GO:0055085">
    <property type="term" value="P:transmembrane transport"/>
    <property type="evidence" value="ECO:0007669"/>
    <property type="project" value="InterPro"/>
</dbReference>
<evidence type="ECO:0000256" key="6">
    <source>
        <dbReference type="SAM" id="Phobius"/>
    </source>
</evidence>
<dbReference type="Gene3D" id="3.30.1150.10">
    <property type="match status" value="1"/>
</dbReference>
<accession>A0A3S8ZQ48</accession>
<dbReference type="InterPro" id="IPR007401">
    <property type="entry name" value="DUF454"/>
</dbReference>
<keyword evidence="2 6" id="KW-0812">Transmembrane</keyword>
<reference evidence="8 9" key="1">
    <citation type="submission" date="2018-12" db="EMBL/GenBank/DDBJ databases">
        <title>Complete genome sequence of Iodobacter sp. H11R3.</title>
        <authorList>
            <person name="Bae J.-W."/>
        </authorList>
    </citation>
    <scope>NUCLEOTIDE SEQUENCE [LARGE SCALE GENOMIC DNA]</scope>
    <source>
        <strain evidence="8 9">H11R3</strain>
    </source>
</reference>
<evidence type="ECO:0000256" key="2">
    <source>
        <dbReference type="ARBA" id="ARBA00022692"/>
    </source>
</evidence>
<keyword evidence="4 6" id="KW-0472">Membrane</keyword>
<evidence type="ECO:0000256" key="1">
    <source>
        <dbReference type="ARBA" id="ARBA00004167"/>
    </source>
</evidence>
<dbReference type="KEGG" id="iod:EJO50_03160"/>
<evidence type="ECO:0000256" key="3">
    <source>
        <dbReference type="ARBA" id="ARBA00022989"/>
    </source>
</evidence>
<comment type="subcellular location">
    <subcellularLocation>
        <location evidence="1">Membrane</location>
        <topology evidence="1">Single-pass membrane protein</topology>
    </subcellularLocation>
</comment>
<feature type="compositionally biased region" description="Low complexity" evidence="5">
    <location>
        <begin position="256"/>
        <end position="273"/>
    </location>
</feature>